<sequence length="245" mass="27907">MNNFLYKNKRFLLIIKRKFNAFIGLEIIKYPTPELDRRIKLLKHYNINVIIDVGANIGQYGSDMRNIGYKGRIISFEPTYEAFEKLCKTSKNDPNWEIHHCSLGERDGKATINISKNSVSSSLLESLPELKQGGPNTSFIKKEEVDIKKLDSIFDTLNVEGQNIYLKMDTQGYESYILDGAKESLKKILGIQLEMSLIPSYEGAMTFLEMTSKLNSLDFKLATIESGVYENVSGKLMEVDGVFYK</sequence>
<reference evidence="2 3" key="1">
    <citation type="submission" date="2019-04" db="EMBL/GenBank/DDBJ databases">
        <title>Flavobacterium sp. GS03.</title>
        <authorList>
            <person name="Kim H."/>
        </authorList>
    </citation>
    <scope>NUCLEOTIDE SEQUENCE [LARGE SCALE GENOMIC DNA]</scope>
    <source>
        <strain evidence="2 3">GS03</strain>
    </source>
</reference>
<dbReference type="InterPro" id="IPR053188">
    <property type="entry name" value="FkbM_Methyltransferase"/>
</dbReference>
<dbReference type="PANTHER" id="PTHR36973">
    <property type="entry name" value="SLL1456 PROTEIN-RELATED"/>
    <property type="match status" value="1"/>
</dbReference>
<dbReference type="PANTHER" id="PTHR36973:SF4">
    <property type="entry name" value="NODULATION PROTEIN"/>
    <property type="match status" value="1"/>
</dbReference>
<name>A0A4V1CBT7_9FLAO</name>
<dbReference type="Gene3D" id="3.40.50.150">
    <property type="entry name" value="Vaccinia Virus protein VP39"/>
    <property type="match status" value="1"/>
</dbReference>
<evidence type="ECO:0000259" key="1">
    <source>
        <dbReference type="Pfam" id="PF05050"/>
    </source>
</evidence>
<dbReference type="InterPro" id="IPR006342">
    <property type="entry name" value="FkbM_mtfrase"/>
</dbReference>
<dbReference type="KEGG" id="fsn:GS03_00610"/>
<accession>A0A4V1CBT7</accession>
<dbReference type="Pfam" id="PF05050">
    <property type="entry name" value="Methyltransf_21"/>
    <property type="match status" value="1"/>
</dbReference>
<dbReference type="Proteomes" id="UP000296862">
    <property type="component" value="Chromosome"/>
</dbReference>
<feature type="domain" description="Methyltransferase FkbM" evidence="1">
    <location>
        <begin position="52"/>
        <end position="221"/>
    </location>
</feature>
<dbReference type="RefSeq" id="WP_136151098.1">
    <property type="nucleotide sequence ID" value="NZ_CP038810.1"/>
</dbReference>
<keyword evidence="3" id="KW-1185">Reference proteome</keyword>
<organism evidence="2 3">
    <name type="scientific">Flavobacterium sangjuense</name>
    <dbReference type="NCBI Taxonomy" id="2518177"/>
    <lineage>
        <taxon>Bacteria</taxon>
        <taxon>Pseudomonadati</taxon>
        <taxon>Bacteroidota</taxon>
        <taxon>Flavobacteriia</taxon>
        <taxon>Flavobacteriales</taxon>
        <taxon>Flavobacteriaceae</taxon>
        <taxon>Flavobacterium</taxon>
    </lineage>
</organism>
<dbReference type="InterPro" id="IPR029063">
    <property type="entry name" value="SAM-dependent_MTases_sf"/>
</dbReference>
<evidence type="ECO:0000313" key="2">
    <source>
        <dbReference type="EMBL" id="QBZ97124.1"/>
    </source>
</evidence>
<dbReference type="OrthoDB" id="9812600at2"/>
<dbReference type="EMBL" id="CP038810">
    <property type="protein sequence ID" value="QBZ97124.1"/>
    <property type="molecule type" value="Genomic_DNA"/>
</dbReference>
<evidence type="ECO:0000313" key="3">
    <source>
        <dbReference type="Proteomes" id="UP000296862"/>
    </source>
</evidence>
<dbReference type="NCBIfam" id="TIGR01444">
    <property type="entry name" value="fkbM_fam"/>
    <property type="match status" value="1"/>
</dbReference>
<gene>
    <name evidence="2" type="ORF">GS03_00610</name>
</gene>
<dbReference type="GO" id="GO:0008171">
    <property type="term" value="F:O-methyltransferase activity"/>
    <property type="evidence" value="ECO:0007669"/>
    <property type="project" value="TreeGrafter"/>
</dbReference>
<protein>
    <recommendedName>
        <fullName evidence="1">Methyltransferase FkbM domain-containing protein</fullName>
    </recommendedName>
</protein>
<proteinExistence type="predicted"/>
<dbReference type="SUPFAM" id="SSF53335">
    <property type="entry name" value="S-adenosyl-L-methionine-dependent methyltransferases"/>
    <property type="match status" value="1"/>
</dbReference>
<dbReference type="AlphaFoldDB" id="A0A4V1CBT7"/>